<accession>A0A369K9I9</accession>
<dbReference type="AlphaFoldDB" id="A0A369K9I9"/>
<dbReference type="InterPro" id="IPR053037">
    <property type="entry name" value="Pericyclase_pydY-like"/>
</dbReference>
<dbReference type="Proteomes" id="UP000076154">
    <property type="component" value="Unassembled WGS sequence"/>
</dbReference>
<sequence>MAVPASLSILNISGKFVMNKALSDTTTDTILTLQGVGWLKRKAITLGTVTLAIKHFKDDEDVEHIDIEQTLTGGIPGTSERRTLTWTERENEDHIFGAVIGKSRRTKVDVLEENFLKAGWTADTVEHGVVQSYVESDTPKSGTTWIANQTWGIEEVNGERRYTRHVKFTGPGAEDIECRLIYDYLGPL</sequence>
<protein>
    <recommendedName>
        <fullName evidence="3">LCCL domain-containing protein</fullName>
    </recommendedName>
</protein>
<keyword evidence="2" id="KW-1185">Reference proteome</keyword>
<evidence type="ECO:0008006" key="3">
    <source>
        <dbReference type="Google" id="ProtNLM"/>
    </source>
</evidence>
<reference evidence="1" key="1">
    <citation type="submission" date="2018-04" db="EMBL/GenBank/DDBJ databases">
        <title>Whole genome sequencing of Hypsizygus marmoreus.</title>
        <authorList>
            <person name="Choi I.-G."/>
            <person name="Min B."/>
            <person name="Kim J.-G."/>
            <person name="Kim S."/>
            <person name="Oh Y.-L."/>
            <person name="Kong W.-S."/>
            <person name="Park H."/>
            <person name="Jeong J."/>
            <person name="Song E.-S."/>
        </authorList>
    </citation>
    <scope>NUCLEOTIDE SEQUENCE [LARGE SCALE GENOMIC DNA]</scope>
    <source>
        <strain evidence="1">51987-8</strain>
    </source>
</reference>
<dbReference type="EMBL" id="LUEZ02000010">
    <property type="protein sequence ID" value="RDB28493.1"/>
    <property type="molecule type" value="Genomic_DNA"/>
</dbReference>
<dbReference type="PANTHER" id="PTHR38115">
    <property type="entry name" value="LIPOCALIN-LIKE DOMAIN-CONTAINING PROTEIN"/>
    <property type="match status" value="1"/>
</dbReference>
<evidence type="ECO:0000313" key="1">
    <source>
        <dbReference type="EMBL" id="RDB28493.1"/>
    </source>
</evidence>
<organism evidence="1 2">
    <name type="scientific">Hypsizygus marmoreus</name>
    <name type="common">White beech mushroom</name>
    <name type="synonym">Agaricus marmoreus</name>
    <dbReference type="NCBI Taxonomy" id="39966"/>
    <lineage>
        <taxon>Eukaryota</taxon>
        <taxon>Fungi</taxon>
        <taxon>Dikarya</taxon>
        <taxon>Basidiomycota</taxon>
        <taxon>Agaricomycotina</taxon>
        <taxon>Agaricomycetes</taxon>
        <taxon>Agaricomycetidae</taxon>
        <taxon>Agaricales</taxon>
        <taxon>Tricholomatineae</taxon>
        <taxon>Lyophyllaceae</taxon>
        <taxon>Hypsizygus</taxon>
    </lineage>
</organism>
<dbReference type="InParanoid" id="A0A369K9I9"/>
<dbReference type="PANTHER" id="PTHR38115:SF1">
    <property type="entry name" value="LIPOCALIN-LIKE DOMAIN-CONTAINING PROTEIN"/>
    <property type="match status" value="1"/>
</dbReference>
<dbReference type="OrthoDB" id="425354at2759"/>
<comment type="caution">
    <text evidence="1">The sequence shown here is derived from an EMBL/GenBank/DDBJ whole genome shotgun (WGS) entry which is preliminary data.</text>
</comment>
<evidence type="ECO:0000313" key="2">
    <source>
        <dbReference type="Proteomes" id="UP000076154"/>
    </source>
</evidence>
<proteinExistence type="predicted"/>
<name>A0A369K9I9_HYPMA</name>
<gene>
    <name evidence="1" type="ORF">Hypma_015679</name>
</gene>